<dbReference type="PANTHER" id="PTHR38037:SF2">
    <property type="entry name" value="ATP-DEPENDENT ZINC PROTEASE DOMAIN-CONTAINING PROTEIN-RELATED"/>
    <property type="match status" value="1"/>
</dbReference>
<dbReference type="SUPFAM" id="SSF50630">
    <property type="entry name" value="Acid proteases"/>
    <property type="match status" value="1"/>
</dbReference>
<organism evidence="3 4">
    <name type="scientific">Desulfuromonas acetoxidans (strain DSM 684 / 11070)</name>
    <dbReference type="NCBI Taxonomy" id="281689"/>
    <lineage>
        <taxon>Bacteria</taxon>
        <taxon>Pseudomonadati</taxon>
        <taxon>Thermodesulfobacteriota</taxon>
        <taxon>Desulfuromonadia</taxon>
        <taxon>Desulfuromonadales</taxon>
        <taxon>Desulfuromonadaceae</taxon>
        <taxon>Desulfuromonas</taxon>
    </lineage>
</organism>
<dbReference type="InterPro" id="IPR008503">
    <property type="entry name" value="Asp_endopeptidase"/>
</dbReference>
<dbReference type="PROSITE" id="PS51257">
    <property type="entry name" value="PROKAR_LIPOPROTEIN"/>
    <property type="match status" value="1"/>
</dbReference>
<evidence type="ECO:0000313" key="4">
    <source>
        <dbReference type="Proteomes" id="UP000005695"/>
    </source>
</evidence>
<name>Q1K461_DESA6</name>
<evidence type="ECO:0000259" key="2">
    <source>
        <dbReference type="Pfam" id="PF05618"/>
    </source>
</evidence>
<dbReference type="Proteomes" id="UP000005695">
    <property type="component" value="Unassembled WGS sequence"/>
</dbReference>
<gene>
    <name evidence="3" type="ORF">Dace_3108</name>
</gene>
<dbReference type="InterPro" id="IPR021109">
    <property type="entry name" value="Peptidase_aspartic_dom_sf"/>
</dbReference>
<dbReference type="EMBL" id="AAEW02000001">
    <property type="protein sequence ID" value="EAT17242.1"/>
    <property type="molecule type" value="Genomic_DNA"/>
</dbReference>
<dbReference type="Gene3D" id="1.20.5.340">
    <property type="match status" value="1"/>
</dbReference>
<dbReference type="Pfam" id="PF05618">
    <property type="entry name" value="Zn_protease"/>
    <property type="match status" value="1"/>
</dbReference>
<reference evidence="3" key="1">
    <citation type="submission" date="2006-05" db="EMBL/GenBank/DDBJ databases">
        <title>Annotation of the draft genome assembly of Desulfuromonas acetoxidans DSM 684.</title>
        <authorList>
            <consortium name="US DOE Joint Genome Institute (JGI-ORNL)"/>
            <person name="Larimer F."/>
            <person name="Land M."/>
            <person name="Hauser L."/>
        </authorList>
    </citation>
    <scope>NUCLEOTIDE SEQUENCE [LARGE SCALE GENOMIC DNA]</scope>
    <source>
        <strain evidence="3">DSM 684</strain>
    </source>
</reference>
<dbReference type="Gene3D" id="2.40.70.10">
    <property type="entry name" value="Acid Proteases"/>
    <property type="match status" value="1"/>
</dbReference>
<sequence>MIRRFYFFSVLVAVPLLLTTAGCKPYFVLATQQDKIMLEQVLDQETQQLDQLDRLTGRLESMQDDLVANQSQTVTELQQKMANQDEQLVALKKQLAELNQAFDSLKQERFADVVRYNDMQSVAVDTDTTTRQVIGAVEQVYISPPGVLLNARIDTGATTSSIDARNIEPFERDGKRWVRFEISDPENDEPVVLECRVVRRVKIIQAITEEKERRYVVELLVALGNVTRSAEFTLSDRAHVEYPVLIGRNILMDSMTVDVSKKFLSVPTHSR</sequence>
<accession>Q1K461</accession>
<feature type="domain" description="Retropepsin-like aspartic endopeptidase" evidence="2">
    <location>
        <begin position="133"/>
        <end position="265"/>
    </location>
</feature>
<dbReference type="AlphaFoldDB" id="Q1K461"/>
<comment type="caution">
    <text evidence="3">The sequence shown here is derived from an EMBL/GenBank/DDBJ whole genome shotgun (WGS) entry which is preliminary data.</text>
</comment>
<evidence type="ECO:0000313" key="3">
    <source>
        <dbReference type="EMBL" id="EAT17242.1"/>
    </source>
</evidence>
<proteinExistence type="predicted"/>
<keyword evidence="4" id="KW-1185">Reference proteome</keyword>
<protein>
    <recommendedName>
        <fullName evidence="2">Retropepsin-like aspartic endopeptidase domain-containing protein</fullName>
    </recommendedName>
</protein>
<reference evidence="3" key="2">
    <citation type="submission" date="2006-05" db="EMBL/GenBank/DDBJ databases">
        <title>Sequencing of the draft genome and assembly of Desulfuromonas acetoxidans DSM 684.</title>
        <authorList>
            <consortium name="US DOE Joint Genome Institute (JGI-PGF)"/>
            <person name="Copeland A."/>
            <person name="Lucas S."/>
            <person name="Lapidus A."/>
            <person name="Barry K."/>
            <person name="Detter J.C."/>
            <person name="Glavina del Rio T."/>
            <person name="Hammon N."/>
            <person name="Israni S."/>
            <person name="Dalin E."/>
            <person name="Tice H."/>
            <person name="Bruce D."/>
            <person name="Pitluck S."/>
            <person name="Richardson P."/>
        </authorList>
    </citation>
    <scope>NUCLEOTIDE SEQUENCE [LARGE SCALE GENOMIC DNA]</scope>
    <source>
        <strain evidence="3">DSM 684</strain>
    </source>
</reference>
<dbReference type="PANTHER" id="PTHR38037">
    <property type="entry name" value="ZN_PROTEASE DOMAIN-CONTAINING PROTEIN"/>
    <property type="match status" value="1"/>
</dbReference>
<keyword evidence="1" id="KW-0175">Coiled coil</keyword>
<feature type="coiled-coil region" evidence="1">
    <location>
        <begin position="35"/>
        <end position="108"/>
    </location>
</feature>
<evidence type="ECO:0000256" key="1">
    <source>
        <dbReference type="SAM" id="Coils"/>
    </source>
</evidence>